<evidence type="ECO:0000259" key="3">
    <source>
        <dbReference type="Pfam" id="PF07910"/>
    </source>
</evidence>
<dbReference type="PANTHER" id="PTHR48153:SF3">
    <property type="entry name" value="INACTIVE UFM1-SPECIFIC PROTEASE 1"/>
    <property type="match status" value="1"/>
</dbReference>
<accession>A0A8D0HE96</accession>
<dbReference type="GO" id="GO:0071567">
    <property type="term" value="F:deUFMylase activity"/>
    <property type="evidence" value="ECO:0007669"/>
    <property type="project" value="UniProtKB-ARBA"/>
</dbReference>
<dbReference type="PANTHER" id="PTHR48153">
    <property type="entry name" value="UFM1-SPECIFIC PROTEASE 2"/>
    <property type="match status" value="1"/>
</dbReference>
<evidence type="ECO:0000256" key="2">
    <source>
        <dbReference type="ARBA" id="ARBA00022801"/>
    </source>
</evidence>
<sequence>MQLCLVELGDKPPPFSGSREWIGTVEAALCLDHYYGVPCQLLHLPHGRWGLQGELETLYSHFQGGGGPVLMGGDTDNSSKGLLGVCSGPCGDHVLVLDPHYYGGPGSLSAAAAQAGGWVSWRGLDSFEEPSFYNLWNPQRQHP</sequence>
<dbReference type="GeneTree" id="ENSGT00940000162936"/>
<organism evidence="4 5">
    <name type="scientific">Sphenodon punctatus</name>
    <name type="common">Tuatara</name>
    <name type="synonym">Hatteria punctata</name>
    <dbReference type="NCBI Taxonomy" id="8508"/>
    <lineage>
        <taxon>Eukaryota</taxon>
        <taxon>Metazoa</taxon>
        <taxon>Chordata</taxon>
        <taxon>Craniata</taxon>
        <taxon>Vertebrata</taxon>
        <taxon>Euteleostomi</taxon>
        <taxon>Lepidosauria</taxon>
        <taxon>Sphenodontia</taxon>
        <taxon>Sphenodontidae</taxon>
        <taxon>Sphenodon</taxon>
    </lineage>
</organism>
<evidence type="ECO:0000313" key="5">
    <source>
        <dbReference type="Proteomes" id="UP000694392"/>
    </source>
</evidence>
<comment type="similarity">
    <text evidence="1">Belongs to the peptidase C78 family.</text>
</comment>
<name>A0A8D0HE96_SPHPU</name>
<protein>
    <submittedName>
        <fullName evidence="4">UFM1 specific peptidase 1</fullName>
    </submittedName>
</protein>
<proteinExistence type="inferred from homology"/>
<feature type="domain" description="UFSP1/2/DUB catalytic" evidence="3">
    <location>
        <begin position="2"/>
        <end position="135"/>
    </location>
</feature>
<dbReference type="OMA" id="FEIALCI"/>
<keyword evidence="5" id="KW-1185">Reference proteome</keyword>
<dbReference type="InterPro" id="IPR012462">
    <property type="entry name" value="UFSP1/2_DUB_cat"/>
</dbReference>
<evidence type="ECO:0000313" key="4">
    <source>
        <dbReference type="Ensembl" id="ENSSPUP00000022450.1"/>
    </source>
</evidence>
<reference evidence="4" key="2">
    <citation type="submission" date="2025-09" db="UniProtKB">
        <authorList>
            <consortium name="Ensembl"/>
        </authorList>
    </citation>
    <scope>IDENTIFICATION</scope>
</reference>
<evidence type="ECO:0000256" key="1">
    <source>
        <dbReference type="ARBA" id="ARBA00008552"/>
    </source>
</evidence>
<dbReference type="Proteomes" id="UP000694392">
    <property type="component" value="Unplaced"/>
</dbReference>
<dbReference type="Pfam" id="PF07910">
    <property type="entry name" value="Peptidase_C78"/>
    <property type="match status" value="1"/>
</dbReference>
<dbReference type="Ensembl" id="ENSSPUT00000023932.1">
    <property type="protein sequence ID" value="ENSSPUP00000022450.1"/>
    <property type="gene ID" value="ENSSPUG00000017237.1"/>
</dbReference>
<dbReference type="AlphaFoldDB" id="A0A8D0HE96"/>
<reference evidence="4" key="1">
    <citation type="submission" date="2025-08" db="UniProtKB">
        <authorList>
            <consortium name="Ensembl"/>
        </authorList>
    </citation>
    <scope>IDENTIFICATION</scope>
</reference>
<dbReference type="Gene3D" id="3.90.70.130">
    <property type="match status" value="1"/>
</dbReference>
<keyword evidence="2" id="KW-0378">Hydrolase</keyword>
<gene>
    <name evidence="4" type="primary">UFSP1</name>
</gene>